<dbReference type="AlphaFoldDB" id="A0A1G4AY16"/>
<name>A0A1G4AY16_9PEZI</name>
<dbReference type="GeneID" id="34563856"/>
<dbReference type="Proteomes" id="UP000176998">
    <property type="component" value="Unassembled WGS sequence"/>
</dbReference>
<evidence type="ECO:0000313" key="2">
    <source>
        <dbReference type="Proteomes" id="UP000176998"/>
    </source>
</evidence>
<comment type="caution">
    <text evidence="1">The sequence shown here is derived from an EMBL/GenBank/DDBJ whole genome shotgun (WGS) entry which is preliminary data.</text>
</comment>
<protein>
    <submittedName>
        <fullName evidence="1">Uncharacterized protein</fullName>
    </submittedName>
</protein>
<dbReference type="EMBL" id="MJBS01000108">
    <property type="protein sequence ID" value="OHE94027.1"/>
    <property type="molecule type" value="Genomic_DNA"/>
</dbReference>
<sequence length="129" mass="13873">MHTPLLCCPPSSDPIWAPPFSSKKSIQNKASLLRNGSQKAGLRLQRSAAAPAPCHTLPPPPSSVLKDVDETRDHFVAPATATTCIFCILDRLVNSASHGPVIQSLRTVGHAVLLATRREHDSLAPKKRV</sequence>
<gene>
    <name evidence="1" type="ORF">CORC01_10719</name>
</gene>
<accession>A0A1G4AY16</accession>
<evidence type="ECO:0000313" key="1">
    <source>
        <dbReference type="EMBL" id="OHE94027.1"/>
    </source>
</evidence>
<keyword evidence="2" id="KW-1185">Reference proteome</keyword>
<dbReference type="RefSeq" id="XP_022471191.1">
    <property type="nucleotide sequence ID" value="XM_022622346.1"/>
</dbReference>
<proteinExistence type="predicted"/>
<reference evidence="1 2" key="1">
    <citation type="submission" date="2016-09" db="EMBL/GenBank/DDBJ databases">
        <authorList>
            <person name="Capua I."/>
            <person name="De Benedictis P."/>
            <person name="Joannis T."/>
            <person name="Lombin L.H."/>
            <person name="Cattoli G."/>
        </authorList>
    </citation>
    <scope>NUCLEOTIDE SEQUENCE [LARGE SCALE GENOMIC DNA]</scope>
    <source>
        <strain evidence="1 2">IMI 309357</strain>
    </source>
</reference>
<organism evidence="1 2">
    <name type="scientific">Colletotrichum orchidophilum</name>
    <dbReference type="NCBI Taxonomy" id="1209926"/>
    <lineage>
        <taxon>Eukaryota</taxon>
        <taxon>Fungi</taxon>
        <taxon>Dikarya</taxon>
        <taxon>Ascomycota</taxon>
        <taxon>Pezizomycotina</taxon>
        <taxon>Sordariomycetes</taxon>
        <taxon>Hypocreomycetidae</taxon>
        <taxon>Glomerellales</taxon>
        <taxon>Glomerellaceae</taxon>
        <taxon>Colletotrichum</taxon>
    </lineage>
</organism>